<dbReference type="GO" id="GO:0005509">
    <property type="term" value="F:calcium ion binding"/>
    <property type="evidence" value="ECO:0007669"/>
    <property type="project" value="InterPro"/>
</dbReference>
<dbReference type="AlphaFoldDB" id="A0A8J8BAP4"/>
<dbReference type="Proteomes" id="UP000681356">
    <property type="component" value="Unassembled WGS sequence"/>
</dbReference>
<accession>A0A8J8BAP4</accession>
<protein>
    <recommendedName>
        <fullName evidence="6">Calcium-binding protein</fullName>
    </recommendedName>
</protein>
<comment type="subcellular location">
    <subcellularLocation>
        <location evidence="1">Secreted</location>
    </subcellularLocation>
</comment>
<evidence type="ECO:0000256" key="3">
    <source>
        <dbReference type="SAM" id="MobiDB-lite"/>
    </source>
</evidence>
<dbReference type="InterPro" id="IPR011049">
    <property type="entry name" value="Serralysin-like_metalloprot_C"/>
</dbReference>
<dbReference type="SUPFAM" id="SSF51120">
    <property type="entry name" value="beta-Roll"/>
    <property type="match status" value="2"/>
</dbReference>
<proteinExistence type="predicted"/>
<dbReference type="PANTHER" id="PTHR38340:SF1">
    <property type="entry name" value="S-LAYER PROTEIN"/>
    <property type="match status" value="1"/>
</dbReference>
<dbReference type="PRINTS" id="PR00313">
    <property type="entry name" value="CABNDNGRPT"/>
</dbReference>
<gene>
    <name evidence="4" type="ORF">KB874_22195</name>
</gene>
<evidence type="ECO:0000313" key="4">
    <source>
        <dbReference type="EMBL" id="MBS0126795.1"/>
    </source>
</evidence>
<dbReference type="Gene3D" id="2.150.10.10">
    <property type="entry name" value="Serralysin-like metalloprotease, C-terminal"/>
    <property type="match status" value="4"/>
</dbReference>
<reference evidence="4" key="1">
    <citation type="submission" date="2021-04" db="EMBL/GenBank/DDBJ databases">
        <authorList>
            <person name="Yoon J."/>
        </authorList>
    </citation>
    <scope>NUCLEOTIDE SEQUENCE</scope>
    <source>
        <strain evidence="4">KMU-90</strain>
    </source>
</reference>
<dbReference type="Pfam" id="PF00353">
    <property type="entry name" value="HemolysinCabind"/>
    <property type="match status" value="6"/>
</dbReference>
<dbReference type="EMBL" id="JAGTUU010000012">
    <property type="protein sequence ID" value="MBS0126795.1"/>
    <property type="molecule type" value="Genomic_DNA"/>
</dbReference>
<organism evidence="4 5">
    <name type="scientific">Thetidibacter halocola</name>
    <dbReference type="NCBI Taxonomy" id="2827239"/>
    <lineage>
        <taxon>Bacteria</taxon>
        <taxon>Pseudomonadati</taxon>
        <taxon>Pseudomonadota</taxon>
        <taxon>Alphaproteobacteria</taxon>
        <taxon>Rhodobacterales</taxon>
        <taxon>Roseobacteraceae</taxon>
        <taxon>Thetidibacter</taxon>
    </lineage>
</organism>
<dbReference type="InterPro" id="IPR050557">
    <property type="entry name" value="RTX_toxin/Mannuronan_C5-epim"/>
</dbReference>
<evidence type="ECO:0008006" key="6">
    <source>
        <dbReference type="Google" id="ProtNLM"/>
    </source>
</evidence>
<name>A0A8J8BAP4_9RHOB</name>
<evidence type="ECO:0000256" key="2">
    <source>
        <dbReference type="ARBA" id="ARBA00022525"/>
    </source>
</evidence>
<sequence length="691" mass="71763">MTDMTTLADGRTVTWRTDATVSPATVVFRVADADGTILIDQAAITPTGSNPRISVVGVEGLADGGLRVIYHEELFIQFDDGSIYSQVFSASGEASTPTLVSEQFHLMPQTRPSIETLSDGTFLYAQDSLFAPDPDAGWNAQIVYPVSFNDRLFPYAQAITETDAGFAWATMSLSPPLNDTPVLLHLFNADLSRVAVKVPVGSTLHEANSDFSARVYAVDVDTLDDGRIAVVWATERFADETRTGDPQSGIFLAIHNPNGTVSVPEMVVSPTANALQVFEMPRVFALDGGGYAVAFQGRQQGNSTLSAALHIQTYDASGQLLDEDIDPRTGTSPLRGLTTQDLVISADGSSFALTVDSLVSLDDREGAGSPPDLPTEGADDLLGTAGPDSVTLLGGNDTYSGGDGDDLANGGTGDDSLYGNTGNDTLLGGEGDDRLDGGNGDDSLAGADGADTLLGGKGYDTLRGGDGNDRVVGGDGRDLAYLGGGDDLFFDNAQGGVNGRDTVWANAGNDTVQGGNGDDVFYGEGGADLILGRLGNDRLFGGDQNDTLRGGDGNDVVAGGNGRDRAFLGAGNDQWFDNDQVQFGDDFIDGWTGDDTIRMGGGNDTAVGGAGADTFVFAASIDADVIRDYQLGQDALQIDTGLWGGALDLARLEALTDTSSGTLVLDFGGGHSITFEGLTSNAGLLDDIVLV</sequence>
<dbReference type="RefSeq" id="WP_212538755.1">
    <property type="nucleotide sequence ID" value="NZ_JAGTUU010000012.1"/>
</dbReference>
<feature type="region of interest" description="Disordered" evidence="3">
    <location>
        <begin position="362"/>
        <end position="449"/>
    </location>
</feature>
<comment type="caution">
    <text evidence="4">The sequence shown here is derived from an EMBL/GenBank/DDBJ whole genome shotgun (WGS) entry which is preliminary data.</text>
</comment>
<dbReference type="InterPro" id="IPR018511">
    <property type="entry name" value="Hemolysin-typ_Ca-bd_CS"/>
</dbReference>
<evidence type="ECO:0000313" key="5">
    <source>
        <dbReference type="Proteomes" id="UP000681356"/>
    </source>
</evidence>
<dbReference type="InterPro" id="IPR001343">
    <property type="entry name" value="Hemolysn_Ca-bd"/>
</dbReference>
<keyword evidence="2" id="KW-0964">Secreted</keyword>
<dbReference type="PANTHER" id="PTHR38340">
    <property type="entry name" value="S-LAYER PROTEIN"/>
    <property type="match status" value="1"/>
</dbReference>
<dbReference type="GO" id="GO:0005576">
    <property type="term" value="C:extracellular region"/>
    <property type="evidence" value="ECO:0007669"/>
    <property type="project" value="UniProtKB-SubCell"/>
</dbReference>
<evidence type="ECO:0000256" key="1">
    <source>
        <dbReference type="ARBA" id="ARBA00004613"/>
    </source>
</evidence>
<keyword evidence="5" id="KW-1185">Reference proteome</keyword>
<dbReference type="PROSITE" id="PS00330">
    <property type="entry name" value="HEMOLYSIN_CALCIUM"/>
    <property type="match status" value="4"/>
</dbReference>